<dbReference type="PANTHER" id="PTHR36091:SF2">
    <property type="entry name" value="AMINOGLYCOSIDE PHOSPHOTRANSFERASE DOMAIN-CONTAINING PROTEIN"/>
    <property type="match status" value="1"/>
</dbReference>
<dbReference type="PANTHER" id="PTHR36091">
    <property type="entry name" value="ALTERED INHERITANCE OF MITOCHONDRIA PROTEIN 9, MITOCHONDRIAL"/>
    <property type="match status" value="1"/>
</dbReference>
<evidence type="ECO:0000313" key="2">
    <source>
        <dbReference type="EMBL" id="EEQ34248.1"/>
    </source>
</evidence>
<dbReference type="AlphaFoldDB" id="C5FWG4"/>
<dbReference type="Proteomes" id="UP000002035">
    <property type="component" value="Unassembled WGS sequence"/>
</dbReference>
<evidence type="ECO:0000259" key="1">
    <source>
        <dbReference type="Pfam" id="PF01636"/>
    </source>
</evidence>
<dbReference type="GO" id="GO:0005739">
    <property type="term" value="C:mitochondrion"/>
    <property type="evidence" value="ECO:0007669"/>
    <property type="project" value="TreeGrafter"/>
</dbReference>
<evidence type="ECO:0000313" key="3">
    <source>
        <dbReference type="Proteomes" id="UP000002035"/>
    </source>
</evidence>
<dbReference type="GO" id="GO:0016740">
    <property type="term" value="F:transferase activity"/>
    <property type="evidence" value="ECO:0007669"/>
    <property type="project" value="UniProtKB-KW"/>
</dbReference>
<organism evidence="2 3">
    <name type="scientific">Arthroderma otae (strain ATCC MYA-4605 / CBS 113480)</name>
    <name type="common">Microsporum canis</name>
    <dbReference type="NCBI Taxonomy" id="554155"/>
    <lineage>
        <taxon>Eukaryota</taxon>
        <taxon>Fungi</taxon>
        <taxon>Dikarya</taxon>
        <taxon>Ascomycota</taxon>
        <taxon>Pezizomycotina</taxon>
        <taxon>Eurotiomycetes</taxon>
        <taxon>Eurotiomycetidae</taxon>
        <taxon>Onygenales</taxon>
        <taxon>Arthrodermataceae</taxon>
        <taxon>Microsporum</taxon>
    </lineage>
</organism>
<dbReference type="RefSeq" id="XP_002845103.1">
    <property type="nucleotide sequence ID" value="XM_002845057.1"/>
</dbReference>
<dbReference type="CDD" id="cd05120">
    <property type="entry name" value="APH_ChoK_like"/>
    <property type="match status" value="1"/>
</dbReference>
<dbReference type="GeneID" id="9228135"/>
<proteinExistence type="predicted"/>
<dbReference type="OMA" id="FMIAIAH"/>
<sequence length="581" mass="64991">MVTGSRNLSNAAPKGASAVSRTTARCFSSCYHTRGYSQASLIHSKRDLDVLNRCTSGRWLWAENQQMAVRYVDFDMPGLFKVAASAVGADLCTKVVKLSEGQYNKVFLLTMNDGREIIAKLPNPNAGRVHFVTASEVATMDFMRNTLHLPVPEVYAWSSKASENAVGAEYIIMEKQSGIVLSDVWEKITGKQKARVVQQIAEIEITLASTKFTEYGAIYYKKDLPASDNNIPLYISDIGDEVFSTKFGIGPTNHRSFFDFGKGQLDIDRGPWSTVVRYMEAVARREIACVNAGLKYPLFPEGLFYGPRQYQPTASKKLSALSNYLKIAPRVLPEAKASHASVLWHGDLHSQNIFVDPEDPGRILGVIDWQSASTCPLFMQVTRPGFLDYNGPVPENLGRVSLPPEFDSMSPDQQRDAKALQQSQTLHNLYLALCLRSNFAVFQAIQGHNTLRQQISVLPGLILTDCEPCLNSLLREVKKQWSTIAECSSDGNPTVPCPLEFSPEEVEQQEHDEALWAQGVDLMNNFIDETGCFKHWDGRVETGDYKLSKKQLAEGVEKFLRREAKNERERKAWLEALPFVD</sequence>
<dbReference type="STRING" id="554155.C5FWG4"/>
<keyword evidence="3" id="KW-1185">Reference proteome</keyword>
<accession>C5FWG4</accession>
<dbReference type="InterPro" id="IPR051035">
    <property type="entry name" value="Mito_inheritance_9"/>
</dbReference>
<dbReference type="eggNOG" id="ENOG502QV1E">
    <property type="taxonomic scope" value="Eukaryota"/>
</dbReference>
<dbReference type="OrthoDB" id="2906425at2759"/>
<gene>
    <name evidence="2" type="ORF">MCYG_07067</name>
</gene>
<keyword evidence="2" id="KW-0808">Transferase</keyword>
<dbReference type="Pfam" id="PF01636">
    <property type="entry name" value="APH"/>
    <property type="match status" value="1"/>
</dbReference>
<dbReference type="VEuPathDB" id="FungiDB:MCYG_07067"/>
<dbReference type="HOGENOM" id="CLU_019189_13_1_1"/>
<name>C5FWG4_ARTOC</name>
<dbReference type="InterPro" id="IPR011009">
    <property type="entry name" value="Kinase-like_dom_sf"/>
</dbReference>
<dbReference type="SUPFAM" id="SSF56112">
    <property type="entry name" value="Protein kinase-like (PK-like)"/>
    <property type="match status" value="1"/>
</dbReference>
<dbReference type="Gene3D" id="3.30.200.20">
    <property type="entry name" value="Phosphorylase Kinase, domain 1"/>
    <property type="match status" value="1"/>
</dbReference>
<reference evidence="3" key="1">
    <citation type="journal article" date="2012" name="MBio">
        <title>Comparative genome analysis of Trichophyton rubrum and related dermatophytes reveals candidate genes involved in infection.</title>
        <authorList>
            <person name="Martinez D.A."/>
            <person name="Oliver B.G."/>
            <person name="Graeser Y."/>
            <person name="Goldberg J.M."/>
            <person name="Li W."/>
            <person name="Martinez-Rossi N.M."/>
            <person name="Monod M."/>
            <person name="Shelest E."/>
            <person name="Barton R.C."/>
            <person name="Birch E."/>
            <person name="Brakhage A.A."/>
            <person name="Chen Z."/>
            <person name="Gurr S.J."/>
            <person name="Heiman D."/>
            <person name="Heitman J."/>
            <person name="Kosti I."/>
            <person name="Rossi A."/>
            <person name="Saif S."/>
            <person name="Samalova M."/>
            <person name="Saunders C.W."/>
            <person name="Shea T."/>
            <person name="Summerbell R.C."/>
            <person name="Xu J."/>
            <person name="Young S."/>
            <person name="Zeng Q."/>
            <person name="Birren B.W."/>
            <person name="Cuomo C.A."/>
            <person name="White T.C."/>
        </authorList>
    </citation>
    <scope>NUCLEOTIDE SEQUENCE [LARGE SCALE GENOMIC DNA]</scope>
    <source>
        <strain evidence="3">ATCC MYA-4605 / CBS 113480</strain>
    </source>
</reference>
<dbReference type="EMBL" id="DS995706">
    <property type="protein sequence ID" value="EEQ34248.1"/>
    <property type="molecule type" value="Genomic_DNA"/>
</dbReference>
<feature type="domain" description="Aminoglycoside phosphotransferase" evidence="1">
    <location>
        <begin position="327"/>
        <end position="373"/>
    </location>
</feature>
<dbReference type="InterPro" id="IPR002575">
    <property type="entry name" value="Aminoglycoside_PTrfase"/>
</dbReference>
<protein>
    <submittedName>
        <fullName evidence="2">Phosphotransferase family protein</fullName>
    </submittedName>
</protein>
<dbReference type="Gene3D" id="3.90.1200.10">
    <property type="match status" value="1"/>
</dbReference>